<dbReference type="InterPro" id="IPR035994">
    <property type="entry name" value="Nucleoside_phosphorylase_sf"/>
</dbReference>
<reference evidence="3" key="2">
    <citation type="journal article" date="2023" name="Plants (Basel)">
        <title>Annotation of the Turnera subulata (Passifloraceae) Draft Genome Reveals the S-Locus Evolved after the Divergence of Turneroideae from Passifloroideae in a Stepwise Manner.</title>
        <authorList>
            <person name="Henning P.M."/>
            <person name="Roalson E.H."/>
            <person name="Mir W."/>
            <person name="McCubbin A.G."/>
            <person name="Shore J.S."/>
        </authorList>
    </citation>
    <scope>NUCLEOTIDE SEQUENCE</scope>
    <source>
        <strain evidence="3">F60SS</strain>
    </source>
</reference>
<accession>A0A9Q0GJA0</accession>
<reference evidence="3" key="1">
    <citation type="submission" date="2022-02" db="EMBL/GenBank/DDBJ databases">
        <authorList>
            <person name="Henning P.M."/>
            <person name="McCubbin A.G."/>
            <person name="Shore J.S."/>
        </authorList>
    </citation>
    <scope>NUCLEOTIDE SEQUENCE</scope>
    <source>
        <strain evidence="3">F60SS</strain>
        <tissue evidence="3">Leaves</tissue>
    </source>
</reference>
<gene>
    <name evidence="3" type="ORF">Tsubulata_010711</name>
</gene>
<dbReference type="GO" id="GO:0003824">
    <property type="term" value="F:catalytic activity"/>
    <property type="evidence" value="ECO:0007669"/>
    <property type="project" value="InterPro"/>
</dbReference>
<dbReference type="AlphaFoldDB" id="A0A9Q0GJA0"/>
<evidence type="ECO:0000259" key="2">
    <source>
        <dbReference type="Pfam" id="PF01048"/>
    </source>
</evidence>
<dbReference type="OrthoDB" id="833521at2759"/>
<comment type="caution">
    <text evidence="3">The sequence shown here is derived from an EMBL/GenBank/DDBJ whole genome shotgun (WGS) entry which is preliminary data.</text>
</comment>
<protein>
    <recommendedName>
        <fullName evidence="2">Nucleoside phosphorylase domain-containing protein</fullName>
    </recommendedName>
</protein>
<evidence type="ECO:0000313" key="3">
    <source>
        <dbReference type="EMBL" id="KAJ4849366.1"/>
    </source>
</evidence>
<evidence type="ECO:0000313" key="4">
    <source>
        <dbReference type="Proteomes" id="UP001141552"/>
    </source>
</evidence>
<feature type="chain" id="PRO_5040243284" description="Nucleoside phosphorylase domain-containing protein" evidence="1">
    <location>
        <begin position="26"/>
        <end position="320"/>
    </location>
</feature>
<feature type="signal peptide" evidence="1">
    <location>
        <begin position="1"/>
        <end position="25"/>
    </location>
</feature>
<dbReference type="PANTHER" id="PTHR21234:SF45">
    <property type="entry name" value="NUCLEOSIDE PHOSPHORYLASE DOMAIN-CONTAINING PROTEIN"/>
    <property type="match status" value="1"/>
</dbReference>
<evidence type="ECO:0000256" key="1">
    <source>
        <dbReference type="SAM" id="SignalP"/>
    </source>
</evidence>
<organism evidence="3 4">
    <name type="scientific">Turnera subulata</name>
    <dbReference type="NCBI Taxonomy" id="218843"/>
    <lineage>
        <taxon>Eukaryota</taxon>
        <taxon>Viridiplantae</taxon>
        <taxon>Streptophyta</taxon>
        <taxon>Embryophyta</taxon>
        <taxon>Tracheophyta</taxon>
        <taxon>Spermatophyta</taxon>
        <taxon>Magnoliopsida</taxon>
        <taxon>eudicotyledons</taxon>
        <taxon>Gunneridae</taxon>
        <taxon>Pentapetalae</taxon>
        <taxon>rosids</taxon>
        <taxon>fabids</taxon>
        <taxon>Malpighiales</taxon>
        <taxon>Passifloraceae</taxon>
        <taxon>Turnera</taxon>
    </lineage>
</organism>
<dbReference type="PANTHER" id="PTHR21234">
    <property type="entry name" value="PURINE NUCLEOSIDE PHOSPHORYLASE"/>
    <property type="match status" value="1"/>
</dbReference>
<keyword evidence="1" id="KW-0732">Signal</keyword>
<dbReference type="GO" id="GO:0009116">
    <property type="term" value="P:nucleoside metabolic process"/>
    <property type="evidence" value="ECO:0007669"/>
    <property type="project" value="InterPro"/>
</dbReference>
<dbReference type="Gene3D" id="3.40.50.1580">
    <property type="entry name" value="Nucleoside phosphorylase domain"/>
    <property type="match status" value="1"/>
</dbReference>
<dbReference type="Pfam" id="PF01048">
    <property type="entry name" value="PNP_UDP_1"/>
    <property type="match status" value="1"/>
</dbReference>
<dbReference type="EMBL" id="JAKUCV010000627">
    <property type="protein sequence ID" value="KAJ4849366.1"/>
    <property type="molecule type" value="Genomic_DNA"/>
</dbReference>
<feature type="domain" description="Nucleoside phosphorylase" evidence="2">
    <location>
        <begin position="44"/>
        <end position="281"/>
    </location>
</feature>
<dbReference type="SUPFAM" id="SSF53167">
    <property type="entry name" value="Purine and uridine phosphorylases"/>
    <property type="match status" value="1"/>
</dbReference>
<sequence>MMKMRAVNMAVFVLALFLMAEYSLQQSENDYSVMGLVLSTARNERALNASRLFKPNAAKPYVDISGRRFHLGTINGVLVVYVVADEHVNAAITTQILLNNFRVRGIVTYGSAGSIDDDSLDIGDVVVHKSVAFTDLWSWKNGTSGNGLNFGDFNYPDNGVNLLGSVTFNKVTVYSADEQKSLFWLPVDSYYYSAAEDGLKDLNFTRCASPICLPNIPKLVLGLKGSSSGSYISNAAYGDFLHSNLGASTVDTVSAHVALTSLSNGKPFIVFRGISNSVRRGTVSTTRRQTSFIASYNAMLAATKFITLLPQPRLAMAWEK</sequence>
<keyword evidence="4" id="KW-1185">Reference proteome</keyword>
<name>A0A9Q0GJA0_9ROSI</name>
<dbReference type="InterPro" id="IPR000845">
    <property type="entry name" value="Nucleoside_phosphorylase_d"/>
</dbReference>
<proteinExistence type="predicted"/>
<dbReference type="Proteomes" id="UP001141552">
    <property type="component" value="Unassembled WGS sequence"/>
</dbReference>